<dbReference type="InterPro" id="IPR036774">
    <property type="entry name" value="ERV/ALR_sulphydryl_oxid_sf"/>
</dbReference>
<dbReference type="EC" id="1.8.3.2" evidence="2"/>
<evidence type="ECO:0000256" key="1">
    <source>
        <dbReference type="ARBA" id="ARBA00001974"/>
    </source>
</evidence>
<keyword evidence="3" id="KW-0285">Flavoprotein</keyword>
<dbReference type="AlphaFoldDB" id="A0A6C0JYH6"/>
<dbReference type="PROSITE" id="PS51324">
    <property type="entry name" value="ERV_ALR"/>
    <property type="match status" value="1"/>
</dbReference>
<dbReference type="GO" id="GO:0016971">
    <property type="term" value="F:flavin-dependent sulfhydryl oxidase activity"/>
    <property type="evidence" value="ECO:0007669"/>
    <property type="project" value="InterPro"/>
</dbReference>
<proteinExistence type="predicted"/>
<evidence type="ECO:0000256" key="2">
    <source>
        <dbReference type="ARBA" id="ARBA00012512"/>
    </source>
</evidence>
<sequence>MDTKYWGPSGWSLLHLITIAESNPSPQYKKNLECFFSTLSYVLPCKYCRASLSEYVTEHPLEKALESDKPYALARWLWTIHNCVNAKLRSQKLHVEDDPPFVDVKKRYIERFEAGCTRTKFEGWEFLFSIVENHPYSKQSLSGIPIPGAPDLTDATDLEKNRWNVLPAADRQKYVEKFWRCLPSILPYSEWKTIWEDCQVDWSSRSSSLKTLWQIRCKMETELELLNKTTYHSLCYELKKHRSGCAKSKRAKTCRKNRHAK</sequence>
<dbReference type="GO" id="GO:0050660">
    <property type="term" value="F:flavin adenine dinucleotide binding"/>
    <property type="evidence" value="ECO:0007669"/>
    <property type="project" value="TreeGrafter"/>
</dbReference>
<evidence type="ECO:0000313" key="8">
    <source>
        <dbReference type="EMBL" id="QHU09457.1"/>
    </source>
</evidence>
<dbReference type="PANTHER" id="PTHR12645:SF0">
    <property type="entry name" value="FAD-LINKED SULFHYDRYL OXIDASE ALR"/>
    <property type="match status" value="1"/>
</dbReference>
<evidence type="ECO:0000256" key="5">
    <source>
        <dbReference type="ARBA" id="ARBA00023002"/>
    </source>
</evidence>
<dbReference type="GO" id="GO:0005739">
    <property type="term" value="C:mitochondrion"/>
    <property type="evidence" value="ECO:0007669"/>
    <property type="project" value="TreeGrafter"/>
</dbReference>
<dbReference type="EMBL" id="MN740737">
    <property type="protein sequence ID" value="QHU09457.1"/>
    <property type="molecule type" value="Genomic_DNA"/>
</dbReference>
<keyword evidence="4" id="KW-0274">FAD</keyword>
<protein>
    <recommendedName>
        <fullName evidence="2">thiol oxidase</fullName>
        <ecNumber evidence="2">1.8.3.2</ecNumber>
    </recommendedName>
</protein>
<organism evidence="8">
    <name type="scientific">viral metagenome</name>
    <dbReference type="NCBI Taxonomy" id="1070528"/>
    <lineage>
        <taxon>unclassified sequences</taxon>
        <taxon>metagenomes</taxon>
        <taxon>organismal metagenomes</taxon>
    </lineage>
</organism>
<evidence type="ECO:0000256" key="4">
    <source>
        <dbReference type="ARBA" id="ARBA00022827"/>
    </source>
</evidence>
<evidence type="ECO:0000256" key="3">
    <source>
        <dbReference type="ARBA" id="ARBA00022630"/>
    </source>
</evidence>
<dbReference type="InterPro" id="IPR017905">
    <property type="entry name" value="ERV/ALR_sulphydryl_oxidase"/>
</dbReference>
<dbReference type="Pfam" id="PF04777">
    <property type="entry name" value="Evr1_Alr"/>
    <property type="match status" value="1"/>
</dbReference>
<accession>A0A6C0JYH6</accession>
<name>A0A6C0JYH6_9ZZZZ</name>
<comment type="cofactor">
    <cofactor evidence="1">
        <name>FAD</name>
        <dbReference type="ChEBI" id="CHEBI:57692"/>
    </cofactor>
</comment>
<keyword evidence="6" id="KW-1015">Disulfide bond</keyword>
<evidence type="ECO:0000256" key="6">
    <source>
        <dbReference type="ARBA" id="ARBA00023157"/>
    </source>
</evidence>
<evidence type="ECO:0000259" key="7">
    <source>
        <dbReference type="PROSITE" id="PS51324"/>
    </source>
</evidence>
<dbReference type="SUPFAM" id="SSF69000">
    <property type="entry name" value="FAD-dependent thiol oxidase"/>
    <property type="match status" value="1"/>
</dbReference>
<keyword evidence="5" id="KW-0560">Oxidoreductase</keyword>
<dbReference type="InterPro" id="IPR039799">
    <property type="entry name" value="ALR/ERV"/>
</dbReference>
<dbReference type="PANTHER" id="PTHR12645">
    <property type="entry name" value="ALR/ERV"/>
    <property type="match status" value="1"/>
</dbReference>
<dbReference type="Gene3D" id="1.20.120.310">
    <property type="entry name" value="ERV/ALR sulfhydryl oxidase domain"/>
    <property type="match status" value="1"/>
</dbReference>
<reference evidence="8" key="1">
    <citation type="journal article" date="2020" name="Nature">
        <title>Giant virus diversity and host interactions through global metagenomics.</title>
        <authorList>
            <person name="Schulz F."/>
            <person name="Roux S."/>
            <person name="Paez-Espino D."/>
            <person name="Jungbluth S."/>
            <person name="Walsh D.A."/>
            <person name="Denef V.J."/>
            <person name="McMahon K.D."/>
            <person name="Konstantinidis K.T."/>
            <person name="Eloe-Fadrosh E.A."/>
            <person name="Kyrpides N.C."/>
            <person name="Woyke T."/>
        </authorList>
    </citation>
    <scope>NUCLEOTIDE SEQUENCE</scope>
    <source>
        <strain evidence="8">GVMAG-S-1101164-105</strain>
    </source>
</reference>
<feature type="domain" description="ERV/ALR sulfhydryl oxidase" evidence="7">
    <location>
        <begin position="1"/>
        <end position="108"/>
    </location>
</feature>